<dbReference type="AlphaFoldDB" id="A0A1D2MM65"/>
<feature type="transmembrane region" description="Helical" evidence="2">
    <location>
        <begin position="166"/>
        <end position="189"/>
    </location>
</feature>
<feature type="non-terminal residue" evidence="3">
    <location>
        <position position="1"/>
    </location>
</feature>
<feature type="transmembrane region" description="Helical" evidence="2">
    <location>
        <begin position="209"/>
        <end position="234"/>
    </location>
</feature>
<feature type="transmembrane region" description="Helical" evidence="2">
    <location>
        <begin position="518"/>
        <end position="544"/>
    </location>
</feature>
<name>A0A1D2MM65_ORCCI</name>
<organism evidence="3 4">
    <name type="scientific">Orchesella cincta</name>
    <name type="common">Springtail</name>
    <name type="synonym">Podura cincta</name>
    <dbReference type="NCBI Taxonomy" id="48709"/>
    <lineage>
        <taxon>Eukaryota</taxon>
        <taxon>Metazoa</taxon>
        <taxon>Ecdysozoa</taxon>
        <taxon>Arthropoda</taxon>
        <taxon>Hexapoda</taxon>
        <taxon>Collembola</taxon>
        <taxon>Entomobryomorpha</taxon>
        <taxon>Entomobryoidea</taxon>
        <taxon>Orchesellidae</taxon>
        <taxon>Orchesellinae</taxon>
        <taxon>Orchesella</taxon>
    </lineage>
</organism>
<keyword evidence="2" id="KW-0472">Membrane</keyword>
<evidence type="ECO:0000313" key="4">
    <source>
        <dbReference type="Proteomes" id="UP000094527"/>
    </source>
</evidence>
<evidence type="ECO:0000256" key="1">
    <source>
        <dbReference type="SAM" id="MobiDB-lite"/>
    </source>
</evidence>
<protein>
    <submittedName>
        <fullName evidence="3">Uncharacterized protein</fullName>
    </submittedName>
</protein>
<feature type="transmembrane region" description="Helical" evidence="2">
    <location>
        <begin position="42"/>
        <end position="64"/>
    </location>
</feature>
<proteinExistence type="predicted"/>
<feature type="compositionally biased region" description="Polar residues" evidence="1">
    <location>
        <begin position="279"/>
        <end position="298"/>
    </location>
</feature>
<reference evidence="3 4" key="1">
    <citation type="journal article" date="2016" name="Genome Biol. Evol.">
        <title>Gene Family Evolution Reflects Adaptation to Soil Environmental Stressors in the Genome of the Collembolan Orchesella cincta.</title>
        <authorList>
            <person name="Faddeeva-Vakhrusheva A."/>
            <person name="Derks M.F."/>
            <person name="Anvar S.Y."/>
            <person name="Agamennone V."/>
            <person name="Suring W."/>
            <person name="Smit S."/>
            <person name="van Straalen N.M."/>
            <person name="Roelofs D."/>
        </authorList>
    </citation>
    <scope>NUCLEOTIDE SEQUENCE [LARGE SCALE GENOMIC DNA]</scope>
    <source>
        <tissue evidence="3">Mixed pool</tissue>
    </source>
</reference>
<feature type="region of interest" description="Disordered" evidence="1">
    <location>
        <begin position="257"/>
        <end position="317"/>
    </location>
</feature>
<dbReference type="Proteomes" id="UP000094527">
    <property type="component" value="Unassembled WGS sequence"/>
</dbReference>
<accession>A0A1D2MM65</accession>
<keyword evidence="4" id="KW-1185">Reference proteome</keyword>
<gene>
    <name evidence="3" type="ORF">Ocin01_12635</name>
</gene>
<comment type="caution">
    <text evidence="3">The sequence shown here is derived from an EMBL/GenBank/DDBJ whole genome shotgun (WGS) entry which is preliminary data.</text>
</comment>
<keyword evidence="2" id="KW-1133">Transmembrane helix</keyword>
<keyword evidence="2" id="KW-0812">Transmembrane</keyword>
<evidence type="ECO:0000313" key="3">
    <source>
        <dbReference type="EMBL" id="ODM94038.1"/>
    </source>
</evidence>
<evidence type="ECO:0000256" key="2">
    <source>
        <dbReference type="SAM" id="Phobius"/>
    </source>
</evidence>
<dbReference type="EMBL" id="LJIJ01000868">
    <property type="protein sequence ID" value="ODM94038.1"/>
    <property type="molecule type" value="Genomic_DNA"/>
</dbReference>
<sequence length="713" mass="80381">YTYSLGRIYYRIMYDFSLADDPYSAGIHVVPTKWLKPRLKSICVGFGAADVTLVLLSMLGWYFFFDIGYRAQTGYNIIVVRNPLLANSTVLRKDKYERSTDELRVERTKRACGILETDTNDPNAAIIDRNFAGPAALIGSAMGGYCVLGALLAALSTLDHSAARKVICQVCLVGEGIFTIFLVLALSLLSSTEDLCPTEYYFESFQPMAYMMSLAIISICAYKAYELTIIVFYLTEQSQVVEKEDAEIHELHEHENFRRHSLTSSQQQQSQPQPPPSSYTSGPDSSRPPTAMTITSQAESDKPRGEEPQPQPSPPYRENFKKYVEGVLCAIVKNGNQYGQVVTKARFLLQLTPASSSFIISNVMQEKSKNAARAIAPMKPIKLPSCGRFGKLDITTVVRWAAVVDVFRVLILLGPMIAMFHACTNLHPIFPPNRGANFKDNVAYIMYAANRTNLTRVETNMAHRVELKCKKEYGDNLPTVWAQAQPTLYKALYLGGIAMILPSVSALIFIMVQKKDLYASIAALIHFSFEIISICLGIFAAWFISDRRLCFLGAFNKYYSIPAIFWTSNYTYDSIANPRLGYRTPKPEDELQAYLTELSNMGIAPKFKVDIRKDAVPREWGYINSLIKKILHDVRIQMAELHRDDPLVNDLLRSGKLHKKSRRRSSAGPSVLKIAKMIQKEHSEYKLLSHHQHHGNETDNTGGKWRLFYQNLI</sequence>
<feature type="transmembrane region" description="Helical" evidence="2">
    <location>
        <begin position="131"/>
        <end position="154"/>
    </location>
</feature>
<feature type="transmembrane region" description="Helical" evidence="2">
    <location>
        <begin position="491"/>
        <end position="512"/>
    </location>
</feature>